<protein>
    <submittedName>
        <fullName evidence="1">Transcriptional regulator with XRE-family HTH domain</fullName>
    </submittedName>
</protein>
<evidence type="ECO:0000313" key="1">
    <source>
        <dbReference type="EMBL" id="MDP9820480.1"/>
    </source>
</evidence>
<reference evidence="1 2" key="1">
    <citation type="submission" date="2023-07" db="EMBL/GenBank/DDBJ databases">
        <title>Sequencing the genomes of 1000 actinobacteria strains.</title>
        <authorList>
            <person name="Klenk H.-P."/>
        </authorList>
    </citation>
    <scope>NUCLEOTIDE SEQUENCE [LARGE SCALE GENOMIC DNA]</scope>
    <source>
        <strain evidence="1 2">GD13</strain>
    </source>
</reference>
<comment type="caution">
    <text evidence="1">The sequence shown here is derived from an EMBL/GenBank/DDBJ whole genome shotgun (WGS) entry which is preliminary data.</text>
</comment>
<sequence>MADIWGSIKNTAESLGGAIVAPAGAVWDLASAPFDDEDDDFGTILNKLAGRAGDVLDPLLNEETFTGLGFSKAMQGLEYVYREGVSEPLSTGITQTAAAFDQRNPGVLFDAESWAKAYDVAQNRSIGQSMAVLNAEAPFMLGLNSGQWAVQGAMSDPMDDRAYRQINEGLGLQSTVLSGGMDFLARWYLDPGIVVGKGASAVKAKAQRRALSPEERVDLFDRMHTAKAEKLGLPVFGGKWTERTDISTRTENYLRWINEAGDGGRPLNAAEIFAGSPELARTTNGRAIAGLLADAGRLSEVPEEFGRRAVLEGQVKARNAQRRILAVAAGDESQIKRLESEIVDAGHIADQLKNMLRGTTLELKTQALVPSARTNPAFIADLERQLGNLNSEKAIDEFVTGWEARQRILSELAGGLKELPGTSATGRRALGREQGKGALIGDGTANTGNAALDTVVTKTAEVARKPGTVLRARQESASTIYAKGAYGIPLLVVNTVGLAASPWTKALPKGINALRTSQYHGIANLHDWDGSTIQLDSMMRVAQVDDANRMAVLSEAALARNEAERQRIIVKAENLSMKRLAERWSEKVGQEIDRGFIEELMMRQNGHRSARLTAAKGRAYAATQMDPAAGAALGTRVADSAVDQATAAASRTDSKWSLRVDQISDDGVPVALPLLETQLGNVVPMVDVNLAEKALSREGSRLSRMSRAWRENEYEIDRLSRMKAPAGSAVAKALEARRAATDMLLDVAATGTRVWKFSVLMRLGYPIRVVMDDHMRIWTQLNAMSFYGDNGTEAAKNLWYNKVTRNREASVAAAQMRFQRRELLDQAEAAGLAGYDDLYREARSLHRSINKKRYWVNQWEKDGSPESQAKLREAREWLAEKESARNNLLEQLPDESPSELRKRAGELEKQLADFEKAPKKTVGTQSFRLNGVEYDGAFATPSGEAMREASRSQATFDAVLQTGEEASYMGLTANRSHRIVQPGERGHLEAWASAVNFQFRQSEAAMHFVNGGNVDDFVKWLGKPQQKHLRERLPHFAHDPEDWGHRIQQLVDDYLPTAELREQVAKGQVTTATLRKTVGPDMGPAVHGAVVGDNLGISAAVTMAGKAMNRVMKALAETPTDRLSRHPYFNSMYKVHVQEQHQLLTLAKRKSGGPVRFTEADRQRVMAQARKMAMHDLKRTLFDISAHSSAAHVMRFVSPFFAAHQESLARWWRIVGDDPSIIRRFQQAFDMPRKLELVVNSEGELVESGEGISTDHRLLLQWPAAWGGKKIETFELEDGRKIVMDPTSISKWTLGENSFNLVLQGGLMNPGAGPVVSLPAEYLAAKYANEEEIARVARVFNPFPPGAPTDVLWPATLKRFMAAVQGEGNREYNTRWRQNISDMSTDFLLENGREPTESEAEELRVRAGRLTNTEMWLRFANNMFSPAPAQPGSKYAAITNAWRQISDLSRDKGYGYEWAIEKFKERYGEAYMPLIYSTFNNPTGIDISIEAVSAFKQHRPLLGKVDYRLHKGVMGADGKGEWSPEARVFFMNQRVRPGDSETYLSNDDPRTAQIEHQVKRGWDRYAGLTAQLDLVAQQAGLTTYRESEVLMQARREAVEQLKAENYAWGEEWDSFNPNEFDSLVDDLERVAFESKLGKDSMRGDVRVLQQYLATRAQVLEYMEARREAGLTFSPDAQDMAPVMEEFTRVVGQLVESNTEFDEYWFQGLLERDPLLTGEVG</sequence>
<dbReference type="Proteomes" id="UP001240447">
    <property type="component" value="Unassembled WGS sequence"/>
</dbReference>
<organism evidence="1 2">
    <name type="scientific">Nocardioides massiliensis</name>
    <dbReference type="NCBI Taxonomy" id="1325935"/>
    <lineage>
        <taxon>Bacteria</taxon>
        <taxon>Bacillati</taxon>
        <taxon>Actinomycetota</taxon>
        <taxon>Actinomycetes</taxon>
        <taxon>Propionibacteriales</taxon>
        <taxon>Nocardioidaceae</taxon>
        <taxon>Nocardioides</taxon>
    </lineage>
</organism>
<dbReference type="EMBL" id="JAUSQM010000001">
    <property type="protein sequence ID" value="MDP9820480.1"/>
    <property type="molecule type" value="Genomic_DNA"/>
</dbReference>
<evidence type="ECO:0000313" key="2">
    <source>
        <dbReference type="Proteomes" id="UP001240447"/>
    </source>
</evidence>
<gene>
    <name evidence="1" type="ORF">J2S59_000289</name>
</gene>
<proteinExistence type="predicted"/>
<name>A0ABT9NJ89_9ACTN</name>
<keyword evidence="2" id="KW-1185">Reference proteome</keyword>
<accession>A0ABT9NJ89</accession>
<dbReference type="RefSeq" id="WP_068116852.1">
    <property type="nucleotide sequence ID" value="NZ_CCXJ01000051.1"/>
</dbReference>